<evidence type="ECO:0000313" key="3">
    <source>
        <dbReference type="Proteomes" id="UP000304382"/>
    </source>
</evidence>
<evidence type="ECO:0000313" key="2">
    <source>
        <dbReference type="EMBL" id="GCF14486.1"/>
    </source>
</evidence>
<dbReference type="Gene3D" id="1.10.472.170">
    <property type="match status" value="1"/>
</dbReference>
<keyword evidence="3" id="KW-1185">Reference proteome</keyword>
<gene>
    <name evidence="2" type="ORF">Harman_24210</name>
</gene>
<dbReference type="EMBL" id="BIXZ01000004">
    <property type="protein sequence ID" value="GCF14486.1"/>
    <property type="molecule type" value="Genomic_DNA"/>
</dbReference>
<name>A0A4C2EJG5_9EURY</name>
<organism evidence="2 3">
    <name type="scientific">Haloarcula mannanilytica</name>
    <dbReference type="NCBI Taxonomy" id="2509225"/>
    <lineage>
        <taxon>Archaea</taxon>
        <taxon>Methanobacteriati</taxon>
        <taxon>Methanobacteriota</taxon>
        <taxon>Stenosarchaea group</taxon>
        <taxon>Halobacteria</taxon>
        <taxon>Halobacteriales</taxon>
        <taxon>Haloarculaceae</taxon>
        <taxon>Haloarcula</taxon>
    </lineage>
</organism>
<accession>A0A4C2EJG5</accession>
<dbReference type="AlphaFoldDB" id="A0A4C2EJG5"/>
<dbReference type="Proteomes" id="UP000304382">
    <property type="component" value="Unassembled WGS sequence"/>
</dbReference>
<evidence type="ECO:0000256" key="1">
    <source>
        <dbReference type="SAM" id="MobiDB-lite"/>
    </source>
</evidence>
<proteinExistence type="predicted"/>
<dbReference type="SUPFAM" id="SSF57783">
    <property type="entry name" value="Zinc beta-ribbon"/>
    <property type="match status" value="1"/>
</dbReference>
<sequence length="107" mass="11595">MSSNVIFGKEGSDESSTERTETQTTGWQTQCPECEGRVIAVDVEAVCTDCGLVVTEDTLDRSPGVKTHGPDCDKQTGEWAVETTNDLRVDKGLHTTFSSQPTARATR</sequence>
<reference evidence="2 3" key="1">
    <citation type="submission" date="2019-02" db="EMBL/GenBank/DDBJ databases">
        <title>Haloarcula mannanilyticum sp. nov., a mannan degrading haloarchaeon isolated from commercial salt.</title>
        <authorList>
            <person name="Enomoto S."/>
            <person name="Shimane Y."/>
            <person name="Kamekura M."/>
            <person name="Ito T."/>
            <person name="Moriya O."/>
            <person name="Ihara K."/>
            <person name="Takahashi-Ando N."/>
            <person name="Fukushima Y."/>
            <person name="Yoshida Y."/>
            <person name="Usama R."/>
            <person name="Takai K."/>
            <person name="Minegishi H."/>
        </authorList>
    </citation>
    <scope>NUCLEOTIDE SEQUENCE [LARGE SCALE GENOMIC DNA]</scope>
    <source>
        <strain evidence="2 3">MD130-1</strain>
    </source>
</reference>
<feature type="region of interest" description="Disordered" evidence="1">
    <location>
        <begin position="1"/>
        <end position="28"/>
    </location>
</feature>
<feature type="compositionally biased region" description="Basic and acidic residues" evidence="1">
    <location>
        <begin position="10"/>
        <end position="21"/>
    </location>
</feature>
<protein>
    <submittedName>
        <fullName evidence="2">Uncharacterized protein</fullName>
    </submittedName>
</protein>
<comment type="caution">
    <text evidence="2">The sequence shown here is derived from an EMBL/GenBank/DDBJ whole genome shotgun (WGS) entry which is preliminary data.</text>
</comment>